<reference evidence="1 2" key="1">
    <citation type="journal article" date="2010" name="Microbiol. Resour. Announc.">
        <title>Comparative genomics of the bacterial genus Listeria: Genome evolution is characterized by limited gene acquisition and limited gene loss.</title>
        <authorList>
            <person name="den Bakker H.C."/>
            <person name="Cummings C.A."/>
            <person name="Ferreira V."/>
            <person name="Vatta P."/>
            <person name="Orsi R.H."/>
            <person name="Degoricija L."/>
            <person name="Barker M."/>
            <person name="Petrauskene O."/>
            <person name="Furtado M.R."/>
            <person name="Wiedmann M."/>
        </authorList>
    </citation>
    <scope>NUCLEOTIDE SEQUENCE [LARGE SCALE GENOMIC DNA]</scope>
    <source>
        <strain evidence="1 2">FSL S4-120</strain>
    </source>
</reference>
<sequence>MKTKQLKAMEIIEFWRLIEFLNQKAFPKQNTEDRKVQLSKMEDINQNKLTIFEEVTDQQTIKEKIKDNEKLNEQLPITSSDFHIVVGRMQRKIIIDSLYQEFKGKETVENNIENIAMLALKVNSEGQYIKESLRVSPLLWGMTVCCQYPNKLKTKLKLEEYYKTMATIEAHFFSLNEAENKITVKLLKRLF</sequence>
<evidence type="ECO:0000313" key="2">
    <source>
        <dbReference type="Proteomes" id="UP000003412"/>
    </source>
</evidence>
<name>A0ABN0C0H4_9LIST</name>
<dbReference type="Proteomes" id="UP000003412">
    <property type="component" value="Chromosome"/>
</dbReference>
<evidence type="ECO:0008006" key="3">
    <source>
        <dbReference type="Google" id="ProtNLM"/>
    </source>
</evidence>
<proteinExistence type="predicted"/>
<evidence type="ECO:0000313" key="1">
    <source>
        <dbReference type="EMBL" id="EFR88919.1"/>
    </source>
</evidence>
<organism evidence="1 2">
    <name type="scientific">Listeria marthii FSL S4-120</name>
    <dbReference type="NCBI Taxonomy" id="702457"/>
    <lineage>
        <taxon>Bacteria</taxon>
        <taxon>Bacillati</taxon>
        <taxon>Bacillota</taxon>
        <taxon>Bacilli</taxon>
        <taxon>Bacillales</taxon>
        <taxon>Listeriaceae</taxon>
        <taxon>Listeria</taxon>
    </lineage>
</organism>
<dbReference type="EMBL" id="ADXF01000270">
    <property type="protein sequence ID" value="EFR88919.1"/>
    <property type="molecule type" value="Genomic_DNA"/>
</dbReference>
<keyword evidence="2" id="KW-1185">Reference proteome</keyword>
<comment type="caution">
    <text evidence="1">The sequence shown here is derived from an EMBL/GenBank/DDBJ whole genome shotgun (WGS) entry which is preliminary data.</text>
</comment>
<accession>A0ABN0C0H4</accession>
<gene>
    <name evidence="1" type="ORF">NT05LM_0465</name>
</gene>
<feature type="non-terminal residue" evidence="1">
    <location>
        <position position="191"/>
    </location>
</feature>
<protein>
    <recommendedName>
        <fullName evidence="3">DNA helicase</fullName>
    </recommendedName>
</protein>